<gene>
    <name evidence="2" type="ORF">LR48_Vigan10g253800</name>
</gene>
<evidence type="ECO:0000313" key="3">
    <source>
        <dbReference type="Proteomes" id="UP000053144"/>
    </source>
</evidence>
<dbReference type="Proteomes" id="UP000053144">
    <property type="component" value="Chromosome 10"/>
</dbReference>
<organism evidence="2 3">
    <name type="scientific">Phaseolus angularis</name>
    <name type="common">Azuki bean</name>
    <name type="synonym">Vigna angularis</name>
    <dbReference type="NCBI Taxonomy" id="3914"/>
    <lineage>
        <taxon>Eukaryota</taxon>
        <taxon>Viridiplantae</taxon>
        <taxon>Streptophyta</taxon>
        <taxon>Embryophyta</taxon>
        <taxon>Tracheophyta</taxon>
        <taxon>Spermatophyta</taxon>
        <taxon>Magnoliopsida</taxon>
        <taxon>eudicotyledons</taxon>
        <taxon>Gunneridae</taxon>
        <taxon>Pentapetalae</taxon>
        <taxon>rosids</taxon>
        <taxon>fabids</taxon>
        <taxon>Fabales</taxon>
        <taxon>Fabaceae</taxon>
        <taxon>Papilionoideae</taxon>
        <taxon>50 kb inversion clade</taxon>
        <taxon>NPAAA clade</taxon>
        <taxon>indigoferoid/millettioid clade</taxon>
        <taxon>Phaseoleae</taxon>
        <taxon>Vigna</taxon>
    </lineage>
</organism>
<name>A0A0L9VNK2_PHAAN</name>
<protein>
    <submittedName>
        <fullName evidence="2">Uncharacterized protein</fullName>
    </submittedName>
</protein>
<sequence length="55" mass="6243">MAGDPRQRRPEAVARRQSPVAAAARMQGGRRVRSLLAHRGGHLDEGWEVVVERWR</sequence>
<evidence type="ECO:0000256" key="1">
    <source>
        <dbReference type="SAM" id="MobiDB-lite"/>
    </source>
</evidence>
<dbReference type="AlphaFoldDB" id="A0A0L9VNK2"/>
<feature type="region of interest" description="Disordered" evidence="1">
    <location>
        <begin position="1"/>
        <end position="28"/>
    </location>
</feature>
<dbReference type="EMBL" id="CM003380">
    <property type="protein sequence ID" value="KOM56646.1"/>
    <property type="molecule type" value="Genomic_DNA"/>
</dbReference>
<proteinExistence type="predicted"/>
<evidence type="ECO:0000313" key="2">
    <source>
        <dbReference type="EMBL" id="KOM56646.1"/>
    </source>
</evidence>
<feature type="compositionally biased region" description="Basic and acidic residues" evidence="1">
    <location>
        <begin position="1"/>
        <end position="14"/>
    </location>
</feature>
<dbReference type="Gramene" id="KOM56646">
    <property type="protein sequence ID" value="KOM56646"/>
    <property type="gene ID" value="LR48_Vigan10g253800"/>
</dbReference>
<accession>A0A0L9VNK2</accession>
<reference evidence="3" key="1">
    <citation type="journal article" date="2015" name="Proc. Natl. Acad. Sci. U.S.A.">
        <title>Genome sequencing of adzuki bean (Vigna angularis) provides insight into high starch and low fat accumulation and domestication.</title>
        <authorList>
            <person name="Yang K."/>
            <person name="Tian Z."/>
            <person name="Chen C."/>
            <person name="Luo L."/>
            <person name="Zhao B."/>
            <person name="Wang Z."/>
            <person name="Yu L."/>
            <person name="Li Y."/>
            <person name="Sun Y."/>
            <person name="Li W."/>
            <person name="Chen Y."/>
            <person name="Li Y."/>
            <person name="Zhang Y."/>
            <person name="Ai D."/>
            <person name="Zhao J."/>
            <person name="Shang C."/>
            <person name="Ma Y."/>
            <person name="Wu B."/>
            <person name="Wang M."/>
            <person name="Gao L."/>
            <person name="Sun D."/>
            <person name="Zhang P."/>
            <person name="Guo F."/>
            <person name="Wang W."/>
            <person name="Li Y."/>
            <person name="Wang J."/>
            <person name="Varshney R.K."/>
            <person name="Wang J."/>
            <person name="Ling H.Q."/>
            <person name="Wan P."/>
        </authorList>
    </citation>
    <scope>NUCLEOTIDE SEQUENCE</scope>
    <source>
        <strain evidence="3">cv. Jingnong 6</strain>
    </source>
</reference>